<keyword evidence="3" id="KW-1185">Reference proteome</keyword>
<evidence type="ECO:0000313" key="3">
    <source>
        <dbReference type="Proteomes" id="UP000190989"/>
    </source>
</evidence>
<dbReference type="Proteomes" id="UP000190989">
    <property type="component" value="Unassembled WGS sequence"/>
</dbReference>
<dbReference type="RefSeq" id="WP_079729465.1">
    <property type="nucleotide sequence ID" value="NZ_FVZE01000001.1"/>
</dbReference>
<dbReference type="AlphaFoldDB" id="A0A1U6GWR3"/>
<protein>
    <recommendedName>
        <fullName evidence="4">Lipoprotein</fullName>
    </recommendedName>
</protein>
<organism evidence="2 3">
    <name type="scientific">Novosphingobium mathurense</name>
    <dbReference type="NCBI Taxonomy" id="428990"/>
    <lineage>
        <taxon>Bacteria</taxon>
        <taxon>Pseudomonadati</taxon>
        <taxon>Pseudomonadota</taxon>
        <taxon>Alphaproteobacteria</taxon>
        <taxon>Sphingomonadales</taxon>
        <taxon>Sphingomonadaceae</taxon>
        <taxon>Novosphingobium</taxon>
    </lineage>
</organism>
<dbReference type="PROSITE" id="PS51257">
    <property type="entry name" value="PROKAR_LIPOPROTEIN"/>
    <property type="match status" value="1"/>
</dbReference>
<accession>A0A1U6GWR3</accession>
<dbReference type="STRING" id="428990.SAMN06295987_101704"/>
<sequence length="63" mass="6758">MHRNAILGLALLFLAACHGEPDFDERYDAASQKIRDKAADIDARISGTGTPEAEVAQEDQGST</sequence>
<dbReference type="EMBL" id="FVZE01000001">
    <property type="protein sequence ID" value="SLJ87908.1"/>
    <property type="molecule type" value="Genomic_DNA"/>
</dbReference>
<proteinExistence type="predicted"/>
<feature type="region of interest" description="Disordered" evidence="1">
    <location>
        <begin position="43"/>
        <end position="63"/>
    </location>
</feature>
<name>A0A1U6GWR3_9SPHN</name>
<reference evidence="3" key="1">
    <citation type="submission" date="2017-02" db="EMBL/GenBank/DDBJ databases">
        <authorList>
            <person name="Varghese N."/>
            <person name="Submissions S."/>
        </authorList>
    </citation>
    <scope>NUCLEOTIDE SEQUENCE [LARGE SCALE GENOMIC DNA]</scope>
    <source>
        <strain evidence="3">SM117</strain>
    </source>
</reference>
<evidence type="ECO:0000313" key="2">
    <source>
        <dbReference type="EMBL" id="SLJ87908.1"/>
    </source>
</evidence>
<evidence type="ECO:0000256" key="1">
    <source>
        <dbReference type="SAM" id="MobiDB-lite"/>
    </source>
</evidence>
<gene>
    <name evidence="2" type="ORF">SAMN06295987_101704</name>
</gene>
<evidence type="ECO:0008006" key="4">
    <source>
        <dbReference type="Google" id="ProtNLM"/>
    </source>
</evidence>